<dbReference type="Proteomes" id="UP000887568">
    <property type="component" value="Unplaced"/>
</dbReference>
<dbReference type="RefSeq" id="XP_038068928.1">
    <property type="nucleotide sequence ID" value="XM_038213000.1"/>
</dbReference>
<sequence length="113" mass="12658">MICFKNERNSLKFCCSCGDCELLMRILQGLSSEVEVRRNVRRLIVSGLFSKVRTLETRFQAQGGSSECPDSGIVKRDAPLDVFLSVISNAWRNLSPARLCLLNGINPNRRAPN</sequence>
<protein>
    <submittedName>
        <fullName evidence="1">Uncharacterized protein</fullName>
    </submittedName>
</protein>
<reference evidence="1" key="1">
    <citation type="submission" date="2022-11" db="UniProtKB">
        <authorList>
            <consortium name="EnsemblMetazoa"/>
        </authorList>
    </citation>
    <scope>IDENTIFICATION</scope>
</reference>
<dbReference type="GeneID" id="119738215"/>
<organism evidence="1 2">
    <name type="scientific">Patiria miniata</name>
    <name type="common">Bat star</name>
    <name type="synonym">Asterina miniata</name>
    <dbReference type="NCBI Taxonomy" id="46514"/>
    <lineage>
        <taxon>Eukaryota</taxon>
        <taxon>Metazoa</taxon>
        <taxon>Echinodermata</taxon>
        <taxon>Eleutherozoa</taxon>
        <taxon>Asterozoa</taxon>
        <taxon>Asteroidea</taxon>
        <taxon>Valvatacea</taxon>
        <taxon>Valvatida</taxon>
        <taxon>Asterinidae</taxon>
        <taxon>Patiria</taxon>
    </lineage>
</organism>
<dbReference type="EnsemblMetazoa" id="XM_038213000.1">
    <property type="protein sequence ID" value="XP_038068928.1"/>
    <property type="gene ID" value="LOC119738215"/>
</dbReference>
<evidence type="ECO:0000313" key="2">
    <source>
        <dbReference type="Proteomes" id="UP000887568"/>
    </source>
</evidence>
<proteinExistence type="predicted"/>
<dbReference type="AlphaFoldDB" id="A0A914AZ30"/>
<evidence type="ECO:0000313" key="1">
    <source>
        <dbReference type="EnsemblMetazoa" id="XP_038068928.1"/>
    </source>
</evidence>
<accession>A0A914AZ30</accession>
<keyword evidence="2" id="KW-1185">Reference proteome</keyword>
<name>A0A914AZ30_PATMI</name>